<sequence length="374" mass="40355">MRPWHISNPKRILGASSENHRGPREGLVNQETRASPKTKPRRTPANPSRVPGDCNSLSLLQMSSRKDLPDCQGAGPGNLTPVGALDEGGCLSSKATIDADTSQLMKAENSGLVLETSAVNPEPIEAPSIEACISSGVGMNLAVVEGSVLDVFYSVNSFAILQDPEDLDVQELQCGPPVELSCNAPVLIPGTASDSKAEILVNLEPDDDVHAVPPADDADENWVTGSDSDDDSSLIDEEWNAEEVVKNPMLYAIQCLLGENESQSFLKSIVKDQRDFLLDFFGSCWNDVSEHTMDKFRSCFPTAEDYLRSLSGGLLSYCFLDTLMLYEAVTRIVHLAMLFRSCLGVYVIGWFLCPAGSNCSLLMLAAFGDAVDAS</sequence>
<dbReference type="AlphaFoldDB" id="A0AAD3XIR7"/>
<dbReference type="EMBL" id="BSYO01000006">
    <property type="protein sequence ID" value="GMH06117.1"/>
    <property type="molecule type" value="Genomic_DNA"/>
</dbReference>
<feature type="region of interest" description="Disordered" evidence="1">
    <location>
        <begin position="1"/>
        <end position="53"/>
    </location>
</feature>
<comment type="caution">
    <text evidence="2">The sequence shown here is derived from an EMBL/GenBank/DDBJ whole genome shotgun (WGS) entry which is preliminary data.</text>
</comment>
<keyword evidence="3" id="KW-1185">Reference proteome</keyword>
<name>A0AAD3XIR7_NEPGR</name>
<gene>
    <name evidence="2" type="ORF">Nepgr_007957</name>
</gene>
<accession>A0AAD3XIR7</accession>
<reference evidence="2" key="1">
    <citation type="submission" date="2023-05" db="EMBL/GenBank/DDBJ databases">
        <title>Nepenthes gracilis genome sequencing.</title>
        <authorList>
            <person name="Fukushima K."/>
        </authorList>
    </citation>
    <scope>NUCLEOTIDE SEQUENCE</scope>
    <source>
        <strain evidence="2">SING2019-196</strain>
    </source>
</reference>
<evidence type="ECO:0000313" key="2">
    <source>
        <dbReference type="EMBL" id="GMH06117.1"/>
    </source>
</evidence>
<protein>
    <submittedName>
        <fullName evidence="2">Uncharacterized protein</fullName>
    </submittedName>
</protein>
<proteinExistence type="predicted"/>
<dbReference type="Proteomes" id="UP001279734">
    <property type="component" value="Unassembled WGS sequence"/>
</dbReference>
<evidence type="ECO:0000256" key="1">
    <source>
        <dbReference type="SAM" id="MobiDB-lite"/>
    </source>
</evidence>
<feature type="region of interest" description="Disordered" evidence="1">
    <location>
        <begin position="214"/>
        <end position="233"/>
    </location>
</feature>
<evidence type="ECO:0000313" key="3">
    <source>
        <dbReference type="Proteomes" id="UP001279734"/>
    </source>
</evidence>
<organism evidence="2 3">
    <name type="scientific">Nepenthes gracilis</name>
    <name type="common">Slender pitcher plant</name>
    <dbReference type="NCBI Taxonomy" id="150966"/>
    <lineage>
        <taxon>Eukaryota</taxon>
        <taxon>Viridiplantae</taxon>
        <taxon>Streptophyta</taxon>
        <taxon>Embryophyta</taxon>
        <taxon>Tracheophyta</taxon>
        <taxon>Spermatophyta</taxon>
        <taxon>Magnoliopsida</taxon>
        <taxon>eudicotyledons</taxon>
        <taxon>Gunneridae</taxon>
        <taxon>Pentapetalae</taxon>
        <taxon>Caryophyllales</taxon>
        <taxon>Nepenthaceae</taxon>
        <taxon>Nepenthes</taxon>
    </lineage>
</organism>